<evidence type="ECO:0000256" key="5">
    <source>
        <dbReference type="ARBA" id="ARBA00023136"/>
    </source>
</evidence>
<dbReference type="InterPro" id="IPR055299">
    <property type="entry name" value="TIMMDC1"/>
</dbReference>
<dbReference type="GO" id="GO:0016020">
    <property type="term" value="C:membrane"/>
    <property type="evidence" value="ECO:0007669"/>
    <property type="project" value="UniProtKB-SubCell"/>
</dbReference>
<dbReference type="PANTHER" id="PTHR13002">
    <property type="entry name" value="C3ORF1 PROTEIN-RELATED"/>
    <property type="match status" value="1"/>
</dbReference>
<comment type="function">
    <text evidence="6">Chaperone protein involved in the assembly of the mitochondrial NADH:ubiquinone oxidoreductase complex (complex I). Participates in constructing the membrane arm of complex I.</text>
</comment>
<dbReference type="Ensembl" id="ENSLLTT00000012722.1">
    <property type="protein sequence ID" value="ENSLLTP00000012248.1"/>
    <property type="gene ID" value="ENSLLTG00000009357.1"/>
</dbReference>
<evidence type="ECO:0000313" key="11">
    <source>
        <dbReference type="Proteomes" id="UP000694406"/>
    </source>
</evidence>
<keyword evidence="11" id="KW-1185">Reference proteome</keyword>
<evidence type="ECO:0000313" key="10">
    <source>
        <dbReference type="Ensembl" id="ENSLLTP00000012248.1"/>
    </source>
</evidence>
<accession>A0A8C5S2I0</accession>
<keyword evidence="4 9" id="KW-1133">Transmembrane helix</keyword>
<evidence type="ECO:0000256" key="7">
    <source>
        <dbReference type="ARBA" id="ARBA00040778"/>
    </source>
</evidence>
<evidence type="ECO:0000256" key="9">
    <source>
        <dbReference type="SAM" id="Phobius"/>
    </source>
</evidence>
<protein>
    <recommendedName>
        <fullName evidence="7">Complex I assembly factor TIMMDC1, mitochondrial</fullName>
    </recommendedName>
    <alternativeName>
        <fullName evidence="8">Translocase of inner mitochondrial membrane domain-containing protein 1</fullName>
    </alternativeName>
</protein>
<evidence type="ECO:0000256" key="6">
    <source>
        <dbReference type="ARBA" id="ARBA00037236"/>
    </source>
</evidence>
<reference evidence="10" key="2">
    <citation type="submission" date="2025-09" db="UniProtKB">
        <authorList>
            <consortium name="Ensembl"/>
        </authorList>
    </citation>
    <scope>IDENTIFICATION</scope>
</reference>
<dbReference type="GO" id="GO:0032981">
    <property type="term" value="P:mitochondrial respiratory chain complex I assembly"/>
    <property type="evidence" value="ECO:0007669"/>
    <property type="project" value="InterPro"/>
</dbReference>
<reference evidence="10" key="1">
    <citation type="submission" date="2025-08" db="UniProtKB">
        <authorList>
            <consortium name="Ensembl"/>
        </authorList>
    </citation>
    <scope>IDENTIFICATION</scope>
</reference>
<evidence type="ECO:0000256" key="3">
    <source>
        <dbReference type="ARBA" id="ARBA00022692"/>
    </source>
</evidence>
<feature type="transmembrane region" description="Helical" evidence="9">
    <location>
        <begin position="125"/>
        <end position="143"/>
    </location>
</feature>
<comment type="similarity">
    <text evidence="2">Belongs to the Tim17/Tim22/Tim23 family.</text>
</comment>
<dbReference type="PANTHER" id="PTHR13002:SF1">
    <property type="entry name" value="COMPLEX I ASSEMBLY FACTOR TIMMDC1, MITOCHONDRIAL"/>
    <property type="match status" value="1"/>
</dbReference>
<evidence type="ECO:0000256" key="2">
    <source>
        <dbReference type="ARBA" id="ARBA00008444"/>
    </source>
</evidence>
<dbReference type="Pfam" id="PF02466">
    <property type="entry name" value="Tim17"/>
    <property type="match status" value="1"/>
</dbReference>
<feature type="transmembrane region" description="Helical" evidence="9">
    <location>
        <begin position="163"/>
        <end position="187"/>
    </location>
</feature>
<organism evidence="10 11">
    <name type="scientific">Laticauda laticaudata</name>
    <name type="common">Blue-ringed sea krait</name>
    <name type="synonym">Blue-lipped sea krait</name>
    <dbReference type="NCBI Taxonomy" id="8630"/>
    <lineage>
        <taxon>Eukaryota</taxon>
        <taxon>Metazoa</taxon>
        <taxon>Chordata</taxon>
        <taxon>Craniata</taxon>
        <taxon>Vertebrata</taxon>
        <taxon>Euteleostomi</taxon>
        <taxon>Lepidosauria</taxon>
        <taxon>Squamata</taxon>
        <taxon>Bifurcata</taxon>
        <taxon>Unidentata</taxon>
        <taxon>Episquamata</taxon>
        <taxon>Toxicofera</taxon>
        <taxon>Serpentes</taxon>
        <taxon>Colubroidea</taxon>
        <taxon>Elapidae</taxon>
        <taxon>Laticaudinae</taxon>
        <taxon>Laticauda</taxon>
    </lineage>
</organism>
<evidence type="ECO:0000256" key="4">
    <source>
        <dbReference type="ARBA" id="ARBA00022989"/>
    </source>
</evidence>
<evidence type="ECO:0000256" key="8">
    <source>
        <dbReference type="ARBA" id="ARBA00041344"/>
    </source>
</evidence>
<dbReference type="GeneTree" id="ENSGT00390000013817"/>
<keyword evidence="5 9" id="KW-0472">Membrane</keyword>
<comment type="subcellular location">
    <subcellularLocation>
        <location evidence="1">Membrane</location>
        <topology evidence="1">Multi-pass membrane protein</topology>
    </subcellularLocation>
</comment>
<dbReference type="AlphaFoldDB" id="A0A8C5S2I0"/>
<name>A0A8C5S2I0_LATLA</name>
<evidence type="ECO:0000256" key="1">
    <source>
        <dbReference type="ARBA" id="ARBA00004141"/>
    </source>
</evidence>
<keyword evidence="3 9" id="KW-0812">Transmembrane</keyword>
<dbReference type="Proteomes" id="UP000694406">
    <property type="component" value="Unplaced"/>
</dbReference>
<dbReference type="GO" id="GO:0005739">
    <property type="term" value="C:mitochondrion"/>
    <property type="evidence" value="ECO:0007669"/>
    <property type="project" value="TreeGrafter"/>
</dbReference>
<sequence length="272" mass="30363">MERPGEGTARPLTGLGEKNAAAVPEPLGALEASPPWLQPPNSSWERIRELFRDQKEYPEEPMHIVKAAFTGSLVGFVYGGIPGYLNAKKQYIEQCGGELYHNRLDAVQSMQRSAIRGFIRYGWRWSWRVAAFVTIFKSVYFLLPVGDEQGSCTGSLFRMQLGLRGLIGGSIIGGLLGGSLGTLLMGLQKVSGETFIERKKRKKSELHALKMAKCLRYLDFNSQDFHPYILNLPRFPKTDLISSGNHGLTFLILEFPSLNKMVVSRISYDCTA</sequence>
<proteinExistence type="inferred from homology"/>